<evidence type="ECO:0000256" key="7">
    <source>
        <dbReference type="ARBA" id="ARBA00048780"/>
    </source>
</evidence>
<evidence type="ECO:0000256" key="10">
    <source>
        <dbReference type="RuleBase" id="RU362118"/>
    </source>
</evidence>
<dbReference type="GO" id="GO:0071269">
    <property type="term" value="P:L-homocysteine biosynthetic process"/>
    <property type="evidence" value="ECO:0007669"/>
    <property type="project" value="TreeGrafter"/>
</dbReference>
<dbReference type="PANTHER" id="PTHR43797">
    <property type="entry name" value="HOMOCYSTEINE/CYSTEINE SYNTHASE"/>
    <property type="match status" value="1"/>
</dbReference>
<evidence type="ECO:0000256" key="3">
    <source>
        <dbReference type="ARBA" id="ARBA00022679"/>
    </source>
</evidence>
<comment type="similarity">
    <text evidence="2 10">Belongs to the trans-sulfuration enzymes family.</text>
</comment>
<evidence type="ECO:0000256" key="8">
    <source>
        <dbReference type="ARBA" id="ARBA00052699"/>
    </source>
</evidence>
<dbReference type="PANTHER" id="PTHR43797:SF2">
    <property type="entry name" value="HOMOCYSTEINE_CYSTEINE SYNTHASE"/>
    <property type="match status" value="1"/>
</dbReference>
<dbReference type="GO" id="GO:0030170">
    <property type="term" value="F:pyridoxal phosphate binding"/>
    <property type="evidence" value="ECO:0007669"/>
    <property type="project" value="InterPro"/>
</dbReference>
<dbReference type="InterPro" id="IPR015424">
    <property type="entry name" value="PyrdxlP-dep_Trfase"/>
</dbReference>
<dbReference type="InterPro" id="IPR000277">
    <property type="entry name" value="Cys/Met-Metab_PyrdxlP-dep_enz"/>
</dbReference>
<keyword evidence="12" id="KW-1185">Reference proteome</keyword>
<dbReference type="EMBL" id="CP035491">
    <property type="protein sequence ID" value="QAY72684.1"/>
    <property type="molecule type" value="Genomic_DNA"/>
</dbReference>
<evidence type="ECO:0000256" key="4">
    <source>
        <dbReference type="ARBA" id="ARBA00022898"/>
    </source>
</evidence>
<dbReference type="InterPro" id="IPR015422">
    <property type="entry name" value="PyrdxlP-dep_Trfase_small"/>
</dbReference>
<dbReference type="GO" id="GO:0047982">
    <property type="term" value="F:homocysteine desulfhydrase activity"/>
    <property type="evidence" value="ECO:0007669"/>
    <property type="project" value="UniProtKB-EC"/>
</dbReference>
<organism evidence="11 12">
    <name type="scientific">Agromyces protaetiae</name>
    <dbReference type="NCBI Taxonomy" id="2509455"/>
    <lineage>
        <taxon>Bacteria</taxon>
        <taxon>Bacillati</taxon>
        <taxon>Actinomycetota</taxon>
        <taxon>Actinomycetes</taxon>
        <taxon>Micrococcales</taxon>
        <taxon>Microbacteriaceae</taxon>
        <taxon>Agromyces</taxon>
    </lineage>
</organism>
<name>A0A4P6FA58_9MICO</name>
<dbReference type="GO" id="GO:0003961">
    <property type="term" value="F:O-acetylhomoserine aminocarboxypropyltransferase activity"/>
    <property type="evidence" value="ECO:0007669"/>
    <property type="project" value="TreeGrafter"/>
</dbReference>
<dbReference type="Gene3D" id="3.90.1150.10">
    <property type="entry name" value="Aspartate Aminotransferase, domain 1"/>
    <property type="match status" value="1"/>
</dbReference>
<dbReference type="OrthoDB" id="9780685at2"/>
<accession>A0A4P6FA58</accession>
<keyword evidence="3 11" id="KW-0808">Transferase</keyword>
<dbReference type="Pfam" id="PF01053">
    <property type="entry name" value="Cys_Met_Meta_PP"/>
    <property type="match status" value="1"/>
</dbReference>
<reference evidence="11 12" key="1">
    <citation type="submission" date="2019-01" db="EMBL/GenBank/DDBJ databases">
        <title>Genome sequencing of strain FW100M-8.</title>
        <authorList>
            <person name="Heo J."/>
            <person name="Kim S.-J."/>
            <person name="Kim J.-S."/>
            <person name="Hong S.-B."/>
            <person name="Kwon S.-W."/>
        </authorList>
    </citation>
    <scope>NUCLEOTIDE SEQUENCE [LARGE SCALE GENOMIC DNA]</scope>
    <source>
        <strain evidence="11 12">FW100M-8</strain>
    </source>
</reference>
<dbReference type="GO" id="GO:0019346">
    <property type="term" value="P:transsulfuration"/>
    <property type="evidence" value="ECO:0007669"/>
    <property type="project" value="InterPro"/>
</dbReference>
<comment type="cofactor">
    <cofactor evidence="1 10">
        <name>pyridoxal 5'-phosphate</name>
        <dbReference type="ChEBI" id="CHEBI:597326"/>
    </cofactor>
</comment>
<dbReference type="InterPro" id="IPR015421">
    <property type="entry name" value="PyrdxlP-dep_Trfase_major"/>
</dbReference>
<dbReference type="KEGG" id="agf:ET445_04315"/>
<dbReference type="SUPFAM" id="SSF53383">
    <property type="entry name" value="PLP-dependent transferases"/>
    <property type="match status" value="1"/>
</dbReference>
<dbReference type="CDD" id="cd00614">
    <property type="entry name" value="CGS_like"/>
    <property type="match status" value="1"/>
</dbReference>
<gene>
    <name evidence="11" type="ORF">ET445_04315</name>
</gene>
<evidence type="ECO:0000256" key="9">
    <source>
        <dbReference type="PIRSR" id="PIRSR001434-2"/>
    </source>
</evidence>
<evidence type="ECO:0000256" key="1">
    <source>
        <dbReference type="ARBA" id="ARBA00001933"/>
    </source>
</evidence>
<protein>
    <recommendedName>
        <fullName evidence="5">homocysteine desulfhydrase</fullName>
        <ecNumber evidence="5">4.4.1.2</ecNumber>
    </recommendedName>
    <alternativeName>
        <fullName evidence="6">Homocysteine desulfhydrase</fullName>
    </alternativeName>
</protein>
<dbReference type="RefSeq" id="WP_129189147.1">
    <property type="nucleotide sequence ID" value="NZ_CP035491.1"/>
</dbReference>
<comment type="catalytic activity">
    <reaction evidence="7">
        <text>L-homocysteine + H2O = 2-oxobutanoate + hydrogen sulfide + NH4(+) + H(+)</text>
        <dbReference type="Rhea" id="RHEA:14501"/>
        <dbReference type="ChEBI" id="CHEBI:15377"/>
        <dbReference type="ChEBI" id="CHEBI:15378"/>
        <dbReference type="ChEBI" id="CHEBI:16763"/>
        <dbReference type="ChEBI" id="CHEBI:28938"/>
        <dbReference type="ChEBI" id="CHEBI:29919"/>
        <dbReference type="ChEBI" id="CHEBI:58199"/>
        <dbReference type="EC" id="4.4.1.2"/>
    </reaction>
    <physiologicalReaction direction="left-to-right" evidence="7">
        <dbReference type="Rhea" id="RHEA:14502"/>
    </physiologicalReaction>
</comment>
<evidence type="ECO:0000256" key="2">
    <source>
        <dbReference type="ARBA" id="ARBA00009077"/>
    </source>
</evidence>
<comment type="catalytic activity">
    <reaction evidence="8">
        <text>L-methionine + H2O = methanethiol + 2-oxobutanoate + NH4(+)</text>
        <dbReference type="Rhea" id="RHEA:23800"/>
        <dbReference type="ChEBI" id="CHEBI:15377"/>
        <dbReference type="ChEBI" id="CHEBI:16007"/>
        <dbReference type="ChEBI" id="CHEBI:16763"/>
        <dbReference type="ChEBI" id="CHEBI:28938"/>
        <dbReference type="ChEBI" id="CHEBI:57844"/>
        <dbReference type="EC" id="4.4.1.11"/>
    </reaction>
    <physiologicalReaction direction="left-to-right" evidence="8">
        <dbReference type="Rhea" id="RHEA:23801"/>
    </physiologicalReaction>
</comment>
<evidence type="ECO:0000256" key="6">
    <source>
        <dbReference type="ARBA" id="ARBA00047199"/>
    </source>
</evidence>
<proteinExistence type="inferred from homology"/>
<dbReference type="PIRSF" id="PIRSF001434">
    <property type="entry name" value="CGS"/>
    <property type="match status" value="1"/>
</dbReference>
<evidence type="ECO:0000313" key="11">
    <source>
        <dbReference type="EMBL" id="QAY72684.1"/>
    </source>
</evidence>
<feature type="modified residue" description="N6-(pyridoxal phosphate)lysine" evidence="9">
    <location>
        <position position="220"/>
    </location>
</feature>
<dbReference type="InterPro" id="IPR006235">
    <property type="entry name" value="OAc-hSer/O-AcSer_sulfhydrylase"/>
</dbReference>
<dbReference type="AlphaFoldDB" id="A0A4P6FA58"/>
<dbReference type="GO" id="GO:0004124">
    <property type="term" value="F:cysteine synthase activity"/>
    <property type="evidence" value="ECO:0007669"/>
    <property type="project" value="TreeGrafter"/>
</dbReference>
<dbReference type="GO" id="GO:0005737">
    <property type="term" value="C:cytoplasm"/>
    <property type="evidence" value="ECO:0007669"/>
    <property type="project" value="TreeGrafter"/>
</dbReference>
<dbReference type="FunFam" id="3.40.640.10:FF:000046">
    <property type="entry name" value="Cystathionine gamma-lyase"/>
    <property type="match status" value="1"/>
</dbReference>
<dbReference type="EC" id="4.4.1.2" evidence="5"/>
<dbReference type="Gene3D" id="3.40.640.10">
    <property type="entry name" value="Type I PLP-dependent aspartate aminotransferase-like (Major domain)"/>
    <property type="match status" value="1"/>
</dbReference>
<evidence type="ECO:0000313" key="12">
    <source>
        <dbReference type="Proteomes" id="UP000291259"/>
    </source>
</evidence>
<sequence>MSLESDALIDAPAHEFGFDTEQLHAGYQGEAAHGARITPIYLTAGFIFDDFDQAAARFGGSDAGYVYSRTNNPTLAALEQSIARLERGAGATLAGSGQAAIAVGLLGVLAAGDHFLSTPSIYEGTRALFRGNLSRFGIEVEFVDDPNDPDDWARRVRPNTKLFYGEAIPNPKNDLIDIELIANAAHAHGLPFAIDSTVPTPYLLRPIEYGADIVLHSTSKFLAGHGSTIGGVTVDAGNFDWSKHPERFPHLFKPMVAGDPTTWIEKFGPLANFAFTRSVVAGRLGTSFSPFNAYQVQQGIETLSLRMERHVANAQVVAEWLDRQPEVSSVDYPGLPSNPYHALAQRYYPKGPGSVFAFTLTGGQEAAKVVYNAVEVFTRMTHIGDVRSLILHPPTTTHSKLSQAERDAGGIWPGLLRLSVGIEDVSDLIADLDRAFKVLRGENPPSLHAGAGAGERVQADGL</sequence>
<dbReference type="GO" id="GO:0006535">
    <property type="term" value="P:cysteine biosynthetic process from serine"/>
    <property type="evidence" value="ECO:0007669"/>
    <property type="project" value="TreeGrafter"/>
</dbReference>
<evidence type="ECO:0000256" key="5">
    <source>
        <dbReference type="ARBA" id="ARBA00047175"/>
    </source>
</evidence>
<dbReference type="Proteomes" id="UP000291259">
    <property type="component" value="Chromosome"/>
</dbReference>
<keyword evidence="4 9" id="KW-0663">Pyridoxal phosphate</keyword>
<dbReference type="GO" id="GO:0018826">
    <property type="term" value="F:methionine gamma-lyase activity"/>
    <property type="evidence" value="ECO:0007669"/>
    <property type="project" value="UniProtKB-EC"/>
</dbReference>